<gene>
    <name evidence="2" type="ORF">KX01_1781</name>
</gene>
<dbReference type="Proteomes" id="UP000182521">
    <property type="component" value="Chromosome"/>
</dbReference>
<feature type="signal peptide" evidence="1">
    <location>
        <begin position="1"/>
        <end position="21"/>
    </location>
</feature>
<evidence type="ECO:0000313" key="2">
    <source>
        <dbReference type="EMBL" id="APC97824.1"/>
    </source>
</evidence>
<name>A0A1J0KVH7_9GAMM</name>
<dbReference type="RefSeq" id="WP_071664633.1">
    <property type="nucleotide sequence ID" value="NZ_CP009654.1"/>
</dbReference>
<accession>A0A1J0KVH7</accession>
<dbReference type="KEGG" id="frc:KX01_1781"/>
<feature type="chain" id="PRO_5009614024" evidence="1">
    <location>
        <begin position="22"/>
        <end position="396"/>
    </location>
</feature>
<evidence type="ECO:0000313" key="3">
    <source>
        <dbReference type="Proteomes" id="UP000182521"/>
    </source>
</evidence>
<keyword evidence="1" id="KW-0732">Signal</keyword>
<proteinExistence type="predicted"/>
<dbReference type="AlphaFoldDB" id="A0A1J0KVH7"/>
<dbReference type="OrthoDB" id="5605661at2"/>
<evidence type="ECO:0000256" key="1">
    <source>
        <dbReference type="SAM" id="SignalP"/>
    </source>
</evidence>
<protein>
    <submittedName>
        <fullName evidence="2">Curli production assembly/transport component CsgG family protein</fullName>
    </submittedName>
</protein>
<organism evidence="2 3">
    <name type="scientific">Francisella frigiditurris</name>
    <dbReference type="NCBI Taxonomy" id="1542390"/>
    <lineage>
        <taxon>Bacteria</taxon>
        <taxon>Pseudomonadati</taxon>
        <taxon>Pseudomonadota</taxon>
        <taxon>Gammaproteobacteria</taxon>
        <taxon>Thiotrichales</taxon>
        <taxon>Francisellaceae</taxon>
        <taxon>Francisella</taxon>
    </lineage>
</organism>
<dbReference type="STRING" id="1542390.KX01_1781"/>
<keyword evidence="3" id="KW-1185">Reference proteome</keyword>
<dbReference type="Gene3D" id="3.40.50.10610">
    <property type="entry name" value="ABC-type transport auxiliary lipoprotein component"/>
    <property type="match status" value="1"/>
</dbReference>
<dbReference type="InterPro" id="IPR014094">
    <property type="entry name" value="LpoB"/>
</dbReference>
<sequence length="396" mass="44125">MLRNVLLVFITLLLVASLSLASDHILVDGFGKTRHEAIINALIQTVNKNEKANEAEIEKEIDNLNTQMPNTSGSLEIALTENFEKEIRKITKGLIISYTIENEIKHQEGYEVRLSINLGQYQPVDERSKLNMYKVAIVPFNVKQDAINAGDTTTSVVKIGLEEAIKAQFTQSRKFRIVNRNEDDEAIYQSEIQKINSSTSAEDKLKLGQKIGADFILTGDVLALSINEKKSSYYGENFANWRVSATVSYRVIELATMEVKWSNTVTVSLPSSEANEYIDANNGSLLEVENRLYHKIGKEIADQVIGAIYPLSVLSIVDNNIYLNQGGERVKKGSIYTIRYGIGRVEDSSTGQHTVLDSKPSAKIRVIDVMPKYSIAEVIEGGINNIQKGDRAYLSN</sequence>
<reference evidence="3" key="1">
    <citation type="submission" date="2014-10" db="EMBL/GenBank/DDBJ databases">
        <authorList>
            <person name="Kuske C.R."/>
            <person name="Challacombe J.F."/>
            <person name="Daligault H.E."/>
            <person name="Davenport K.W."/>
            <person name="Johnson S.L."/>
            <person name="Siddaramappa S."/>
            <person name="Petersen J.M."/>
        </authorList>
    </citation>
    <scope>NUCLEOTIDE SEQUENCE [LARGE SCALE GENOMIC DNA]</scope>
    <source>
        <strain evidence="3">CA97-1460</strain>
    </source>
</reference>
<dbReference type="Pfam" id="PF13036">
    <property type="entry name" value="LpoB"/>
    <property type="match status" value="1"/>
</dbReference>
<dbReference type="EMBL" id="CP009654">
    <property type="protein sequence ID" value="APC97824.1"/>
    <property type="molecule type" value="Genomic_DNA"/>
</dbReference>